<comment type="subcellular location">
    <subcellularLocation>
        <location evidence="2">Cell membrane</location>
        <topology evidence="2">Multi-pass membrane protein</topology>
    </subcellularLocation>
    <subcellularLocation>
        <location evidence="1">Cytoplasm</location>
    </subcellularLocation>
</comment>
<dbReference type="OrthoDB" id="9769191at2"/>
<evidence type="ECO:0000256" key="3">
    <source>
        <dbReference type="ARBA" id="ARBA00022448"/>
    </source>
</evidence>
<keyword evidence="5 10" id="KW-0808">Transferase</keyword>
<dbReference type="GO" id="GO:0016301">
    <property type="term" value="F:kinase activity"/>
    <property type="evidence" value="ECO:0007669"/>
    <property type="project" value="UniProtKB-KW"/>
</dbReference>
<dbReference type="PROSITE" id="PS51093">
    <property type="entry name" value="PTS_EIIA_TYPE_1"/>
    <property type="match status" value="1"/>
</dbReference>
<keyword evidence="7" id="KW-0418">Kinase</keyword>
<evidence type="ECO:0000313" key="11">
    <source>
        <dbReference type="Proteomes" id="UP000051491"/>
    </source>
</evidence>
<dbReference type="InterPro" id="IPR001127">
    <property type="entry name" value="PTS_EIIA_1_perm"/>
</dbReference>
<dbReference type="FunFam" id="2.70.70.10:FF:000001">
    <property type="entry name" value="PTS system glucose-specific IIA component"/>
    <property type="match status" value="1"/>
</dbReference>
<dbReference type="STRING" id="89059.LAC1533_2199"/>
<dbReference type="Pfam" id="PF00358">
    <property type="entry name" value="PTS_EIIA_1"/>
    <property type="match status" value="1"/>
</dbReference>
<evidence type="ECO:0000256" key="5">
    <source>
        <dbReference type="ARBA" id="ARBA00022679"/>
    </source>
</evidence>
<proteinExistence type="predicted"/>
<name>A0A0R2JZM2_9LACO</name>
<organism evidence="10 11">
    <name type="scientific">Ligilactobacillus acidipiscis</name>
    <dbReference type="NCBI Taxonomy" id="89059"/>
    <lineage>
        <taxon>Bacteria</taxon>
        <taxon>Bacillati</taxon>
        <taxon>Bacillota</taxon>
        <taxon>Bacilli</taxon>
        <taxon>Lactobacillales</taxon>
        <taxon>Lactobacillaceae</taxon>
        <taxon>Ligilactobacillus</taxon>
    </lineage>
</organism>
<dbReference type="PANTHER" id="PTHR45008:SF1">
    <property type="entry name" value="PTS SYSTEM GLUCOSE-SPECIFIC EIIA COMPONENT"/>
    <property type="match status" value="1"/>
</dbReference>
<dbReference type="GO" id="GO:0005737">
    <property type="term" value="C:cytoplasm"/>
    <property type="evidence" value="ECO:0007669"/>
    <property type="project" value="UniProtKB-SubCell"/>
</dbReference>
<keyword evidence="4 9" id="KW-0762">Sugar transport</keyword>
<dbReference type="InterPro" id="IPR011055">
    <property type="entry name" value="Dup_hybrid_motif"/>
</dbReference>
<keyword evidence="6" id="KW-0598">Phosphotransferase system</keyword>
<feature type="domain" description="PTS EIIA type-1" evidence="8">
    <location>
        <begin position="29"/>
        <end position="133"/>
    </location>
</feature>
<protein>
    <submittedName>
        <fullName evidence="9">PTS glucose transporter subunit IIA</fullName>
    </submittedName>
    <submittedName>
        <fullName evidence="10">Phosphotransferase system IIA component</fullName>
    </submittedName>
</protein>
<reference evidence="9" key="3">
    <citation type="submission" date="2021-09" db="EMBL/GenBank/DDBJ databases">
        <authorList>
            <person name="Gilroy R."/>
        </authorList>
    </citation>
    <scope>NUCLEOTIDE SEQUENCE</scope>
    <source>
        <strain evidence="9">CHK174-6876</strain>
    </source>
</reference>
<accession>A0A0R2JZM2</accession>
<dbReference type="EMBL" id="DYXG01000031">
    <property type="protein sequence ID" value="HJE96656.1"/>
    <property type="molecule type" value="Genomic_DNA"/>
</dbReference>
<gene>
    <name evidence="10" type="ORF">IV43_GL000192</name>
    <name evidence="9" type="ORF">K8V00_03460</name>
</gene>
<evidence type="ECO:0000256" key="1">
    <source>
        <dbReference type="ARBA" id="ARBA00004496"/>
    </source>
</evidence>
<reference evidence="10 11" key="1">
    <citation type="journal article" date="2015" name="Genome Announc.">
        <title>Expanding the biotechnology potential of lactobacilli through comparative genomics of 213 strains and associated genera.</title>
        <authorList>
            <person name="Sun Z."/>
            <person name="Harris H.M."/>
            <person name="McCann A."/>
            <person name="Guo C."/>
            <person name="Argimon S."/>
            <person name="Zhang W."/>
            <person name="Yang X."/>
            <person name="Jeffery I.B."/>
            <person name="Cooney J.C."/>
            <person name="Kagawa T.F."/>
            <person name="Liu W."/>
            <person name="Song Y."/>
            <person name="Salvetti E."/>
            <person name="Wrobel A."/>
            <person name="Rasinkangas P."/>
            <person name="Parkhill J."/>
            <person name="Rea M.C."/>
            <person name="O'Sullivan O."/>
            <person name="Ritari J."/>
            <person name="Douillard F.P."/>
            <person name="Paul Ross R."/>
            <person name="Yang R."/>
            <person name="Briner A.E."/>
            <person name="Felis G.E."/>
            <person name="de Vos W.M."/>
            <person name="Barrangou R."/>
            <person name="Klaenhammer T.R."/>
            <person name="Caufield P.W."/>
            <person name="Cui Y."/>
            <person name="Zhang H."/>
            <person name="O'Toole P.W."/>
        </authorList>
    </citation>
    <scope>NUCLEOTIDE SEQUENCE [LARGE SCALE GENOMIC DNA]</scope>
    <source>
        <strain evidence="10 11">DSM 15353</strain>
    </source>
</reference>
<comment type="caution">
    <text evidence="10">The sequence shown here is derived from an EMBL/GenBank/DDBJ whole genome shotgun (WGS) entry which is preliminary data.</text>
</comment>
<dbReference type="EMBL" id="JQBK01000109">
    <property type="protein sequence ID" value="KRN80870.1"/>
    <property type="molecule type" value="Genomic_DNA"/>
</dbReference>
<evidence type="ECO:0000256" key="7">
    <source>
        <dbReference type="ARBA" id="ARBA00022777"/>
    </source>
</evidence>
<dbReference type="GO" id="GO:0009401">
    <property type="term" value="P:phosphoenolpyruvate-dependent sugar phosphotransferase system"/>
    <property type="evidence" value="ECO:0007669"/>
    <property type="project" value="UniProtKB-KW"/>
</dbReference>
<evidence type="ECO:0000256" key="2">
    <source>
        <dbReference type="ARBA" id="ARBA00004651"/>
    </source>
</evidence>
<dbReference type="Proteomes" id="UP000051491">
    <property type="component" value="Unassembled WGS sequence"/>
</dbReference>
<evidence type="ECO:0000259" key="8">
    <source>
        <dbReference type="PROSITE" id="PS51093"/>
    </source>
</evidence>
<dbReference type="AlphaFoldDB" id="A0A0R2JZM2"/>
<dbReference type="NCBIfam" id="TIGR00830">
    <property type="entry name" value="PTBA"/>
    <property type="match status" value="1"/>
</dbReference>
<dbReference type="GO" id="GO:0005886">
    <property type="term" value="C:plasma membrane"/>
    <property type="evidence" value="ECO:0007669"/>
    <property type="project" value="UniProtKB-SubCell"/>
</dbReference>
<dbReference type="PROSITE" id="PS00371">
    <property type="entry name" value="PTS_EIIA_TYPE_1_HIS"/>
    <property type="match status" value="1"/>
</dbReference>
<dbReference type="PATRIC" id="fig|89059.3.peg.197"/>
<dbReference type="Gene3D" id="2.70.70.10">
    <property type="entry name" value="Glucose Permease (Domain IIA)"/>
    <property type="match status" value="1"/>
</dbReference>
<dbReference type="SUPFAM" id="SSF51261">
    <property type="entry name" value="Duplicated hybrid motif"/>
    <property type="match status" value="1"/>
</dbReference>
<evidence type="ECO:0000256" key="4">
    <source>
        <dbReference type="ARBA" id="ARBA00022597"/>
    </source>
</evidence>
<evidence type="ECO:0000313" key="10">
    <source>
        <dbReference type="EMBL" id="KRN80870.1"/>
    </source>
</evidence>
<keyword evidence="3" id="KW-0813">Transport</keyword>
<evidence type="ECO:0000313" key="9">
    <source>
        <dbReference type="EMBL" id="HJE96656.1"/>
    </source>
</evidence>
<dbReference type="InterPro" id="IPR050890">
    <property type="entry name" value="PTS_EIIA_component"/>
</dbReference>
<evidence type="ECO:0000256" key="6">
    <source>
        <dbReference type="ARBA" id="ARBA00022683"/>
    </source>
</evidence>
<sequence length="161" mass="17486">MFGFGKKKKEQMVYSPATGRSMPITEVSDEVFSGKMMGDGFAVEPTENAVYAPLKGTVSTVFPTKHAIGITTDKGLEVLVHIGLDTVELDGAPFISKVKEGQEVDQNTQISEMNIADIRQAGYDPTIVIVFTNMDLVKTVPEPQSGEISHSAEIGMLEYNK</sequence>
<dbReference type="Proteomes" id="UP000707535">
    <property type="component" value="Unassembled WGS sequence"/>
</dbReference>
<dbReference type="PANTHER" id="PTHR45008">
    <property type="entry name" value="PTS SYSTEM GLUCOSE-SPECIFIC EIIA COMPONENT"/>
    <property type="match status" value="1"/>
</dbReference>
<dbReference type="RefSeq" id="WP_010499273.1">
    <property type="nucleotide sequence ID" value="NZ_CP113926.1"/>
</dbReference>
<reference evidence="9" key="2">
    <citation type="journal article" date="2021" name="PeerJ">
        <title>Extensive microbial diversity within the chicken gut microbiome revealed by metagenomics and culture.</title>
        <authorList>
            <person name="Gilroy R."/>
            <person name="Ravi A."/>
            <person name="Getino M."/>
            <person name="Pursley I."/>
            <person name="Horton D.L."/>
            <person name="Alikhan N.F."/>
            <person name="Baker D."/>
            <person name="Gharbi K."/>
            <person name="Hall N."/>
            <person name="Watson M."/>
            <person name="Adriaenssens E.M."/>
            <person name="Foster-Nyarko E."/>
            <person name="Jarju S."/>
            <person name="Secka A."/>
            <person name="Antonio M."/>
            <person name="Oren A."/>
            <person name="Chaudhuri R.R."/>
            <person name="La Ragione R."/>
            <person name="Hildebrand F."/>
            <person name="Pallen M.J."/>
        </authorList>
    </citation>
    <scope>NUCLEOTIDE SEQUENCE</scope>
    <source>
        <strain evidence="9">CHK174-6876</strain>
    </source>
</reference>